<feature type="non-terminal residue" evidence="14">
    <location>
        <position position="1"/>
    </location>
</feature>
<proteinExistence type="predicted"/>
<evidence type="ECO:0000256" key="5">
    <source>
        <dbReference type="ARBA" id="ARBA00023038"/>
    </source>
</evidence>
<dbReference type="InterPro" id="IPR009057">
    <property type="entry name" value="Homeodomain-like_sf"/>
</dbReference>
<dbReference type="InterPro" id="IPR001781">
    <property type="entry name" value="Znf_LIM"/>
</dbReference>
<dbReference type="GO" id="GO:0005634">
    <property type="term" value="C:nucleus"/>
    <property type="evidence" value="ECO:0007669"/>
    <property type="project" value="UniProtKB-SubCell"/>
</dbReference>
<keyword evidence="8 9" id="KW-0539">Nucleus</keyword>
<gene>
    <name evidence="14" type="ORF">LOTGIDRAFT_109311</name>
</gene>
<dbReference type="STRING" id="225164.V4CQS4"/>
<dbReference type="GO" id="GO:0030182">
    <property type="term" value="P:neuron differentiation"/>
    <property type="evidence" value="ECO:0007669"/>
    <property type="project" value="TreeGrafter"/>
</dbReference>
<dbReference type="EMBL" id="KB199651">
    <property type="protein sequence ID" value="ESP04820.1"/>
    <property type="molecule type" value="Genomic_DNA"/>
</dbReference>
<dbReference type="PROSITE" id="PS50071">
    <property type="entry name" value="HOMEOBOX_2"/>
    <property type="match status" value="1"/>
</dbReference>
<keyword evidence="15" id="KW-1185">Reference proteome</keyword>
<evidence type="ECO:0000256" key="1">
    <source>
        <dbReference type="ARBA" id="ARBA00004123"/>
    </source>
</evidence>
<dbReference type="InterPro" id="IPR050453">
    <property type="entry name" value="LIM_Homeobox_TF"/>
</dbReference>
<dbReference type="SUPFAM" id="SSF57716">
    <property type="entry name" value="Glucocorticoid receptor-like (DNA-binding domain)"/>
    <property type="match status" value="2"/>
</dbReference>
<evidence type="ECO:0000256" key="9">
    <source>
        <dbReference type="PROSITE-ProRule" id="PRU00108"/>
    </source>
</evidence>
<reference evidence="14 15" key="1">
    <citation type="journal article" date="2013" name="Nature">
        <title>Insights into bilaterian evolution from three spiralian genomes.</title>
        <authorList>
            <person name="Simakov O."/>
            <person name="Marletaz F."/>
            <person name="Cho S.J."/>
            <person name="Edsinger-Gonzales E."/>
            <person name="Havlak P."/>
            <person name="Hellsten U."/>
            <person name="Kuo D.H."/>
            <person name="Larsson T."/>
            <person name="Lv J."/>
            <person name="Arendt D."/>
            <person name="Savage R."/>
            <person name="Osoegawa K."/>
            <person name="de Jong P."/>
            <person name="Grimwood J."/>
            <person name="Chapman J.A."/>
            <person name="Shapiro H."/>
            <person name="Aerts A."/>
            <person name="Otillar R.P."/>
            <person name="Terry A.Y."/>
            <person name="Boore J.L."/>
            <person name="Grigoriev I.V."/>
            <person name="Lindberg D.R."/>
            <person name="Seaver E.C."/>
            <person name="Weisblat D.A."/>
            <person name="Putnam N.H."/>
            <person name="Rokhsar D.S."/>
        </authorList>
    </citation>
    <scope>NUCLEOTIDE SEQUENCE [LARGE SCALE GENOMIC DNA]</scope>
</reference>
<dbReference type="OMA" id="RRAHENV"/>
<protein>
    <submittedName>
        <fullName evidence="14">Uncharacterized protein</fullName>
    </submittedName>
</protein>
<dbReference type="OrthoDB" id="10068367at2759"/>
<dbReference type="HOGENOM" id="CLU_027802_2_1_1"/>
<feature type="domain" description="LIM zinc-binding" evidence="12">
    <location>
        <begin position="1"/>
        <end position="59"/>
    </location>
</feature>
<dbReference type="AlphaFoldDB" id="V4CQS4"/>
<keyword evidence="5 10" id="KW-0440">LIM domain</keyword>
<dbReference type="PROSITE" id="PS50023">
    <property type="entry name" value="LIM_DOMAIN_2"/>
    <property type="match status" value="2"/>
</dbReference>
<dbReference type="FunFam" id="2.10.110.10:FF:000136">
    <property type="entry name" value="LIM domain family"/>
    <property type="match status" value="1"/>
</dbReference>
<dbReference type="GeneID" id="20230455"/>
<evidence type="ECO:0000256" key="7">
    <source>
        <dbReference type="ARBA" id="ARBA00023155"/>
    </source>
</evidence>
<comment type="subcellular location">
    <subcellularLocation>
        <location evidence="1 9 11">Nucleus</location>
    </subcellularLocation>
</comment>
<keyword evidence="7 9" id="KW-0371">Homeobox</keyword>
<dbReference type="Gene3D" id="2.10.110.10">
    <property type="entry name" value="Cysteine Rich Protein"/>
    <property type="match status" value="2"/>
</dbReference>
<name>V4CQS4_LOTGI</name>
<evidence type="ECO:0000259" key="13">
    <source>
        <dbReference type="PROSITE" id="PS50071"/>
    </source>
</evidence>
<dbReference type="RefSeq" id="XP_009044329.1">
    <property type="nucleotide sequence ID" value="XM_009046081.1"/>
</dbReference>
<feature type="domain" description="Homeobox" evidence="13">
    <location>
        <begin position="125"/>
        <end position="179"/>
    </location>
</feature>
<dbReference type="PANTHER" id="PTHR24208">
    <property type="entry name" value="LIM/HOMEOBOX PROTEIN LHX"/>
    <property type="match status" value="1"/>
</dbReference>
<keyword evidence="6 9" id="KW-0238">DNA-binding</keyword>
<dbReference type="CDD" id="cd00086">
    <property type="entry name" value="homeodomain"/>
    <property type="match status" value="1"/>
</dbReference>
<accession>V4CQS4</accession>
<evidence type="ECO:0000256" key="3">
    <source>
        <dbReference type="ARBA" id="ARBA00022737"/>
    </source>
</evidence>
<dbReference type="SMART" id="SM00389">
    <property type="entry name" value="HOX"/>
    <property type="match status" value="1"/>
</dbReference>
<dbReference type="GO" id="GO:0000977">
    <property type="term" value="F:RNA polymerase II transcription regulatory region sequence-specific DNA binding"/>
    <property type="evidence" value="ECO:0007669"/>
    <property type="project" value="TreeGrafter"/>
</dbReference>
<evidence type="ECO:0000256" key="2">
    <source>
        <dbReference type="ARBA" id="ARBA00022723"/>
    </source>
</evidence>
<feature type="domain" description="LIM zinc-binding" evidence="12">
    <location>
        <begin position="60"/>
        <end position="123"/>
    </location>
</feature>
<evidence type="ECO:0000259" key="12">
    <source>
        <dbReference type="PROSITE" id="PS50023"/>
    </source>
</evidence>
<evidence type="ECO:0000256" key="8">
    <source>
        <dbReference type="ARBA" id="ARBA00023242"/>
    </source>
</evidence>
<dbReference type="GO" id="GO:0000981">
    <property type="term" value="F:DNA-binding transcription factor activity, RNA polymerase II-specific"/>
    <property type="evidence" value="ECO:0007669"/>
    <property type="project" value="TreeGrafter"/>
</dbReference>
<evidence type="ECO:0000256" key="11">
    <source>
        <dbReference type="RuleBase" id="RU000682"/>
    </source>
</evidence>
<dbReference type="Proteomes" id="UP000030746">
    <property type="component" value="Unassembled WGS sequence"/>
</dbReference>
<dbReference type="Pfam" id="PF00046">
    <property type="entry name" value="Homeodomain"/>
    <property type="match status" value="1"/>
</dbReference>
<evidence type="ECO:0000256" key="6">
    <source>
        <dbReference type="ARBA" id="ARBA00023125"/>
    </source>
</evidence>
<sequence>PPCTGCGQAILDQFILKVQGRLWHAACLRCTACHLTLTRDCFLRGSQVFCQDDFFRLFGARCTGCNQPISPTEQVRRAHEKIYHPACFKCIGCDVELNTGDEFYLRDDGKLICRQDYDIAKEKEPSPKRARIFMSDHQTTILEALFNHCRHPSHKILTTVATEIELELKTVQKWFKNKRDEDSLWSSEGEVTDSELPVQKPGTFPVPIVNKGKASMNLAGIFDVNDLSFGI</sequence>
<dbReference type="PANTHER" id="PTHR24208:SF128">
    <property type="entry name" value="LIM3, ISOFORM G"/>
    <property type="match status" value="1"/>
</dbReference>
<dbReference type="FunFam" id="2.10.110.10:FF:000006">
    <property type="entry name" value="LIM homeobox transcription factor 1-beta"/>
    <property type="match status" value="1"/>
</dbReference>
<evidence type="ECO:0000256" key="4">
    <source>
        <dbReference type="ARBA" id="ARBA00022833"/>
    </source>
</evidence>
<dbReference type="GO" id="GO:0046872">
    <property type="term" value="F:metal ion binding"/>
    <property type="evidence" value="ECO:0007669"/>
    <property type="project" value="UniProtKB-KW"/>
</dbReference>
<dbReference type="SUPFAM" id="SSF46689">
    <property type="entry name" value="Homeodomain-like"/>
    <property type="match status" value="1"/>
</dbReference>
<dbReference type="Pfam" id="PF00412">
    <property type="entry name" value="LIM"/>
    <property type="match status" value="2"/>
</dbReference>
<feature type="DNA-binding region" description="Homeobox" evidence="9">
    <location>
        <begin position="127"/>
        <end position="180"/>
    </location>
</feature>
<evidence type="ECO:0000313" key="14">
    <source>
        <dbReference type="EMBL" id="ESP04820.1"/>
    </source>
</evidence>
<keyword evidence="4 10" id="KW-0862">Zinc</keyword>
<evidence type="ECO:0000313" key="15">
    <source>
        <dbReference type="Proteomes" id="UP000030746"/>
    </source>
</evidence>
<dbReference type="Gene3D" id="1.10.10.60">
    <property type="entry name" value="Homeodomain-like"/>
    <property type="match status" value="1"/>
</dbReference>
<dbReference type="KEGG" id="lgi:LOTGIDRAFT_109311"/>
<dbReference type="PROSITE" id="PS00478">
    <property type="entry name" value="LIM_DOMAIN_1"/>
    <property type="match status" value="2"/>
</dbReference>
<organism evidence="14 15">
    <name type="scientific">Lottia gigantea</name>
    <name type="common">Giant owl limpet</name>
    <dbReference type="NCBI Taxonomy" id="225164"/>
    <lineage>
        <taxon>Eukaryota</taxon>
        <taxon>Metazoa</taxon>
        <taxon>Spiralia</taxon>
        <taxon>Lophotrochozoa</taxon>
        <taxon>Mollusca</taxon>
        <taxon>Gastropoda</taxon>
        <taxon>Patellogastropoda</taxon>
        <taxon>Lottioidea</taxon>
        <taxon>Lottiidae</taxon>
        <taxon>Lottia</taxon>
    </lineage>
</organism>
<keyword evidence="3" id="KW-0677">Repeat</keyword>
<dbReference type="CTD" id="20230455"/>
<evidence type="ECO:0000256" key="10">
    <source>
        <dbReference type="PROSITE-ProRule" id="PRU00125"/>
    </source>
</evidence>
<dbReference type="SMART" id="SM00132">
    <property type="entry name" value="LIM"/>
    <property type="match status" value="2"/>
</dbReference>
<keyword evidence="2 10" id="KW-0479">Metal-binding</keyword>
<dbReference type="InterPro" id="IPR001356">
    <property type="entry name" value="HD"/>
</dbReference>